<dbReference type="STRING" id="568816.Acin_1748"/>
<proteinExistence type="predicted"/>
<dbReference type="EMBL" id="CP003058">
    <property type="protein sequence ID" value="AEQ22960.1"/>
    <property type="molecule type" value="Genomic_DNA"/>
</dbReference>
<dbReference type="PANTHER" id="PTHR39201:SF1">
    <property type="entry name" value="FLAVODOXIN-LIKE DOMAIN-CONTAINING PROTEIN"/>
    <property type="match status" value="1"/>
</dbReference>
<feature type="signal peptide" evidence="1">
    <location>
        <begin position="1"/>
        <end position="37"/>
    </location>
</feature>
<dbReference type="InterPro" id="IPR029039">
    <property type="entry name" value="Flavoprotein-like_sf"/>
</dbReference>
<dbReference type="KEGG" id="ain:Acin_1748"/>
<keyword evidence="1" id="KW-0732">Signal</keyword>
<sequence>MTSMQKAFSFKNLLRHVFAVVTLTSLFLVSTGCSSQAAQTEPVKETKPAAAAMADKSGKTLVVYFSATGHTKKVAETIAKETGADLFEIKPEQPYTLNDLNYNDKNSRVQKEHNNPSLRPDYVGDAKDWAKYDRVFIGFPHWWRQAPHVVYTFVEKHDFTGKTVIPFATSMSTPMGDSGTNLEKAAGTGKWLEGHRFEGNVLSQDVISWVKSLK</sequence>
<accession>G4Q3G4</accession>
<dbReference type="GO" id="GO:0016651">
    <property type="term" value="F:oxidoreductase activity, acting on NAD(P)H"/>
    <property type="evidence" value="ECO:0007669"/>
    <property type="project" value="UniProtKB-ARBA"/>
</dbReference>
<organism evidence="3 4">
    <name type="scientific">Acidaminococcus intestini (strain RyC-MR95)</name>
    <dbReference type="NCBI Taxonomy" id="568816"/>
    <lineage>
        <taxon>Bacteria</taxon>
        <taxon>Bacillati</taxon>
        <taxon>Bacillota</taxon>
        <taxon>Negativicutes</taxon>
        <taxon>Acidaminococcales</taxon>
        <taxon>Acidaminococcaceae</taxon>
        <taxon>Acidaminococcus</taxon>
    </lineage>
</organism>
<dbReference type="eggNOG" id="COG0716">
    <property type="taxonomic scope" value="Bacteria"/>
</dbReference>
<name>G4Q3G4_ACIIR</name>
<dbReference type="PROSITE" id="PS00201">
    <property type="entry name" value="FLAVODOXIN"/>
    <property type="match status" value="1"/>
</dbReference>
<feature type="chain" id="PRO_5003466946" description="Flavodoxin-like domain-containing protein" evidence="1">
    <location>
        <begin position="38"/>
        <end position="214"/>
    </location>
</feature>
<evidence type="ECO:0000256" key="1">
    <source>
        <dbReference type="SAM" id="SignalP"/>
    </source>
</evidence>
<evidence type="ECO:0000313" key="4">
    <source>
        <dbReference type="Proteomes" id="UP000007093"/>
    </source>
</evidence>
<protein>
    <recommendedName>
        <fullName evidence="2">Flavodoxin-like domain-containing protein</fullName>
    </recommendedName>
</protein>
<reference evidence="3 4" key="1">
    <citation type="journal article" date="2011" name="J. Bacteriol.">
        <title>Complete genome sequence of Acidaminococcus intestini RYC-MR95, a Gram-negative bacterium from the phylum Firmicutes.</title>
        <authorList>
            <person name="D'Auria G."/>
            <person name="Galan J.C."/>
            <person name="Rodriguez-Alcayna M."/>
            <person name="Moya A."/>
            <person name="Baquero F."/>
            <person name="Latorre A."/>
        </authorList>
    </citation>
    <scope>NUCLEOTIDE SEQUENCE [LARGE SCALE GENOMIC DNA]</scope>
    <source>
        <strain evidence="3 4">RyC-MR95</strain>
    </source>
</reference>
<dbReference type="PROSITE" id="PS51257">
    <property type="entry name" value="PROKAR_LIPOPROTEIN"/>
    <property type="match status" value="1"/>
</dbReference>
<dbReference type="GO" id="GO:0010181">
    <property type="term" value="F:FMN binding"/>
    <property type="evidence" value="ECO:0007669"/>
    <property type="project" value="InterPro"/>
</dbReference>
<dbReference type="Pfam" id="PF12682">
    <property type="entry name" value="Flavodoxin_4"/>
    <property type="match status" value="1"/>
</dbReference>
<keyword evidence="4" id="KW-1185">Reference proteome</keyword>
<dbReference type="PATRIC" id="fig|568816.4.peg.1696"/>
<dbReference type="Proteomes" id="UP000007093">
    <property type="component" value="Chromosome"/>
</dbReference>
<gene>
    <name evidence="3" type="ordered locus">Acin_1748</name>
</gene>
<dbReference type="Gene3D" id="3.40.50.360">
    <property type="match status" value="1"/>
</dbReference>
<dbReference type="InterPro" id="IPR008254">
    <property type="entry name" value="Flavodoxin/NO_synth"/>
</dbReference>
<dbReference type="GO" id="GO:0009055">
    <property type="term" value="F:electron transfer activity"/>
    <property type="evidence" value="ECO:0007669"/>
    <property type="project" value="InterPro"/>
</dbReference>
<dbReference type="InterPro" id="IPR001226">
    <property type="entry name" value="Flavodoxin_CS"/>
</dbReference>
<dbReference type="PANTHER" id="PTHR39201">
    <property type="entry name" value="EXPORTED PROTEIN-RELATED"/>
    <property type="match status" value="1"/>
</dbReference>
<feature type="domain" description="Flavodoxin-like" evidence="2">
    <location>
        <begin position="59"/>
        <end position="212"/>
    </location>
</feature>
<dbReference type="HOGENOM" id="CLU_068890_0_2_9"/>
<dbReference type="InParanoid" id="G4Q3G4"/>
<dbReference type="AlphaFoldDB" id="G4Q3G4"/>
<evidence type="ECO:0000313" key="3">
    <source>
        <dbReference type="EMBL" id="AEQ22960.1"/>
    </source>
</evidence>
<dbReference type="SUPFAM" id="SSF52218">
    <property type="entry name" value="Flavoproteins"/>
    <property type="match status" value="1"/>
</dbReference>
<evidence type="ECO:0000259" key="2">
    <source>
        <dbReference type="Pfam" id="PF12682"/>
    </source>
</evidence>